<evidence type="ECO:0000313" key="3">
    <source>
        <dbReference type="EMBL" id="MFD1364548.1"/>
    </source>
</evidence>
<dbReference type="Pfam" id="PF04167">
    <property type="entry name" value="DUF402"/>
    <property type="match status" value="1"/>
</dbReference>
<dbReference type="Gene3D" id="2.40.380.10">
    <property type="entry name" value="FomD-like"/>
    <property type="match status" value="1"/>
</dbReference>
<dbReference type="Proteomes" id="UP001597183">
    <property type="component" value="Unassembled WGS sequence"/>
</dbReference>
<sequence>MTPAVFEPGSTVVRRDVRDGKVWTAAPHRVLADDGHQLVLVTWPGTAGYTLANWIKSLTGAGQQARQQAVTDLVDGDWELGRWVWRDTIVVTWIGLDPDFSLQHYQPVDGSPGHWKINFERPVIRRPTFLDTCDLLLDLITDPGGNTWRWKDEAEYEQIRRAGLVPDSEHERVQAARQRAIAFAEAGRGPLTEDWTTWRVPADLARRRPDHPPLTPRRVRHPPSPSNPAPDAAP</sequence>
<evidence type="ECO:0000256" key="1">
    <source>
        <dbReference type="SAM" id="MobiDB-lite"/>
    </source>
</evidence>
<dbReference type="InterPro" id="IPR035930">
    <property type="entry name" value="FomD-like_sf"/>
</dbReference>
<reference evidence="4" key="1">
    <citation type="journal article" date="2019" name="Int. J. Syst. Evol. Microbiol.">
        <title>The Global Catalogue of Microorganisms (GCM) 10K type strain sequencing project: providing services to taxonomists for standard genome sequencing and annotation.</title>
        <authorList>
            <consortium name="The Broad Institute Genomics Platform"/>
            <consortium name="The Broad Institute Genome Sequencing Center for Infectious Disease"/>
            <person name="Wu L."/>
            <person name="Ma J."/>
        </authorList>
    </citation>
    <scope>NUCLEOTIDE SEQUENCE [LARGE SCALE GENOMIC DNA]</scope>
    <source>
        <strain evidence="4">CCM 7526</strain>
    </source>
</reference>
<feature type="compositionally biased region" description="Pro residues" evidence="1">
    <location>
        <begin position="222"/>
        <end position="234"/>
    </location>
</feature>
<gene>
    <name evidence="3" type="ORF">ACFQ5G_04225</name>
</gene>
<feature type="domain" description="DUF402" evidence="2">
    <location>
        <begin position="100"/>
        <end position="188"/>
    </location>
</feature>
<dbReference type="EMBL" id="JBHTMK010000005">
    <property type="protein sequence ID" value="MFD1364548.1"/>
    <property type="molecule type" value="Genomic_DNA"/>
</dbReference>
<evidence type="ECO:0000259" key="2">
    <source>
        <dbReference type="Pfam" id="PF04167"/>
    </source>
</evidence>
<name>A0ABW4A221_9ACTN</name>
<feature type="region of interest" description="Disordered" evidence="1">
    <location>
        <begin position="202"/>
        <end position="234"/>
    </location>
</feature>
<protein>
    <recommendedName>
        <fullName evidence="2">DUF402 domain-containing protein</fullName>
    </recommendedName>
</protein>
<accession>A0ABW4A221</accession>
<organism evidence="3 4">
    <name type="scientific">Actinoplanes sichuanensis</name>
    <dbReference type="NCBI Taxonomy" id="512349"/>
    <lineage>
        <taxon>Bacteria</taxon>
        <taxon>Bacillati</taxon>
        <taxon>Actinomycetota</taxon>
        <taxon>Actinomycetes</taxon>
        <taxon>Micromonosporales</taxon>
        <taxon>Micromonosporaceae</taxon>
        <taxon>Actinoplanes</taxon>
    </lineage>
</organism>
<comment type="caution">
    <text evidence="3">The sequence shown here is derived from an EMBL/GenBank/DDBJ whole genome shotgun (WGS) entry which is preliminary data.</text>
</comment>
<dbReference type="InterPro" id="IPR007295">
    <property type="entry name" value="DUF402"/>
</dbReference>
<keyword evidence="4" id="KW-1185">Reference proteome</keyword>
<evidence type="ECO:0000313" key="4">
    <source>
        <dbReference type="Proteomes" id="UP001597183"/>
    </source>
</evidence>
<proteinExistence type="predicted"/>
<dbReference type="SUPFAM" id="SSF159234">
    <property type="entry name" value="FomD-like"/>
    <property type="match status" value="1"/>
</dbReference>
<dbReference type="RefSeq" id="WP_317791614.1">
    <property type="nucleotide sequence ID" value="NZ_AP028461.1"/>
</dbReference>